<dbReference type="EMBL" id="JBHMDM010000007">
    <property type="protein sequence ID" value="MFB9378133.1"/>
    <property type="molecule type" value="Genomic_DNA"/>
</dbReference>
<sequence>MRTEREPAQDGPVQDGLVGGAARPRGPGVRIVVALTVALVLALLLRTFVVQTFSIPSDSMDPTLRPGERVLVWRSLGDPAADLRRGDVVVFDGSGTFAPSPPEPTGLAALGAAIGQGLGFRPGEADFVKRVVGLPGDRISCCDAQGRLLVNGEPVDEPYLFAPGSPASATAFDIEVPAGRIWLMGDNREQSTDSRSHLGSPGGGTVAVDDVIGRVVLVTWPLSQSGPVQRDAPLAGIRRAP</sequence>
<keyword evidence="5" id="KW-0812">Transmembrane</keyword>
<dbReference type="InterPro" id="IPR000223">
    <property type="entry name" value="Pept_S26A_signal_pept_1"/>
</dbReference>
<evidence type="ECO:0000256" key="1">
    <source>
        <dbReference type="ARBA" id="ARBA00004401"/>
    </source>
</evidence>
<accession>A0ABV5LVL3</accession>
<evidence type="ECO:0000256" key="2">
    <source>
        <dbReference type="ARBA" id="ARBA00009370"/>
    </source>
</evidence>
<comment type="similarity">
    <text evidence="2 5">Belongs to the peptidase S26 family.</text>
</comment>
<dbReference type="Pfam" id="PF10502">
    <property type="entry name" value="Peptidase_S26"/>
    <property type="match status" value="1"/>
</dbReference>
<feature type="domain" description="Peptidase S26" evidence="7">
    <location>
        <begin position="30"/>
        <end position="220"/>
    </location>
</feature>
<feature type="region of interest" description="Disordered" evidence="6">
    <location>
        <begin position="1"/>
        <end position="21"/>
    </location>
</feature>
<dbReference type="GO" id="GO:0009003">
    <property type="term" value="F:signal peptidase activity"/>
    <property type="evidence" value="ECO:0007669"/>
    <property type="project" value="UniProtKB-EC"/>
</dbReference>
<comment type="catalytic activity">
    <reaction evidence="5">
        <text>Cleavage of hydrophobic, N-terminal signal or leader sequences from secreted and periplasmic proteins.</text>
        <dbReference type="EC" id="3.4.21.89"/>
    </reaction>
</comment>
<dbReference type="InterPro" id="IPR019533">
    <property type="entry name" value="Peptidase_S26"/>
</dbReference>
<feature type="transmembrane region" description="Helical" evidence="5">
    <location>
        <begin position="31"/>
        <end position="49"/>
    </location>
</feature>
<dbReference type="CDD" id="cd06530">
    <property type="entry name" value="S26_SPase_I"/>
    <property type="match status" value="1"/>
</dbReference>
<dbReference type="PANTHER" id="PTHR43390">
    <property type="entry name" value="SIGNAL PEPTIDASE I"/>
    <property type="match status" value="1"/>
</dbReference>
<dbReference type="PANTHER" id="PTHR43390:SF1">
    <property type="entry name" value="CHLOROPLAST PROCESSING PEPTIDASE"/>
    <property type="match status" value="1"/>
</dbReference>
<keyword evidence="5" id="KW-0472">Membrane</keyword>
<dbReference type="EC" id="3.4.21.89" evidence="5"/>
<dbReference type="SUPFAM" id="SSF51306">
    <property type="entry name" value="LexA/Signal peptidase"/>
    <property type="match status" value="1"/>
</dbReference>
<protein>
    <recommendedName>
        <fullName evidence="5">Signal peptidase I</fullName>
        <ecNumber evidence="5">3.4.21.89</ecNumber>
    </recommendedName>
</protein>
<dbReference type="RefSeq" id="WP_380137375.1">
    <property type="nucleotide sequence ID" value="NZ_JBHLUI010000008.1"/>
</dbReference>
<dbReference type="Proteomes" id="UP001589748">
    <property type="component" value="Unassembled WGS sequence"/>
</dbReference>
<keyword evidence="3 5" id="KW-0645">Protease</keyword>
<comment type="caution">
    <text evidence="8">The sequence shown here is derived from an EMBL/GenBank/DDBJ whole genome shotgun (WGS) entry which is preliminary data.</text>
</comment>
<keyword evidence="9" id="KW-1185">Reference proteome</keyword>
<keyword evidence="5" id="KW-1133">Transmembrane helix</keyword>
<dbReference type="NCBIfam" id="TIGR02227">
    <property type="entry name" value="sigpep_I_bact"/>
    <property type="match status" value="1"/>
</dbReference>
<dbReference type="InterPro" id="IPR019756">
    <property type="entry name" value="Pept_S26A_signal_pept_1_Ser-AS"/>
</dbReference>
<evidence type="ECO:0000256" key="4">
    <source>
        <dbReference type="ARBA" id="ARBA00022801"/>
    </source>
</evidence>
<evidence type="ECO:0000256" key="3">
    <source>
        <dbReference type="ARBA" id="ARBA00022670"/>
    </source>
</evidence>
<comment type="subcellular location">
    <subcellularLocation>
        <location evidence="1">Cell membrane</location>
        <topology evidence="1">Single-pass type II membrane protein</topology>
    </subcellularLocation>
    <subcellularLocation>
        <location evidence="5">Membrane</location>
        <topology evidence="5">Single-pass type II membrane protein</topology>
    </subcellularLocation>
</comment>
<evidence type="ECO:0000259" key="7">
    <source>
        <dbReference type="Pfam" id="PF10502"/>
    </source>
</evidence>
<organism evidence="8 9">
    <name type="scientific">Kineococcus gynurae</name>
    <dbReference type="NCBI Taxonomy" id="452979"/>
    <lineage>
        <taxon>Bacteria</taxon>
        <taxon>Bacillati</taxon>
        <taxon>Actinomycetota</taxon>
        <taxon>Actinomycetes</taxon>
        <taxon>Kineosporiales</taxon>
        <taxon>Kineosporiaceae</taxon>
        <taxon>Kineococcus</taxon>
    </lineage>
</organism>
<evidence type="ECO:0000256" key="6">
    <source>
        <dbReference type="SAM" id="MobiDB-lite"/>
    </source>
</evidence>
<dbReference type="PRINTS" id="PR00727">
    <property type="entry name" value="LEADERPTASE"/>
</dbReference>
<evidence type="ECO:0000313" key="9">
    <source>
        <dbReference type="Proteomes" id="UP001589748"/>
    </source>
</evidence>
<gene>
    <name evidence="8" type="primary">lepB</name>
    <name evidence="8" type="ORF">ACFFVI_14265</name>
</gene>
<evidence type="ECO:0000313" key="8">
    <source>
        <dbReference type="EMBL" id="MFB9378133.1"/>
    </source>
</evidence>
<dbReference type="Gene3D" id="2.10.109.10">
    <property type="entry name" value="Umud Fragment, subunit A"/>
    <property type="match status" value="1"/>
</dbReference>
<dbReference type="InterPro" id="IPR036286">
    <property type="entry name" value="LexA/Signal_pep-like_sf"/>
</dbReference>
<dbReference type="PROSITE" id="PS00501">
    <property type="entry name" value="SPASE_I_1"/>
    <property type="match status" value="1"/>
</dbReference>
<name>A0ABV5LVL3_9ACTN</name>
<keyword evidence="4 5" id="KW-0378">Hydrolase</keyword>
<evidence type="ECO:0000256" key="5">
    <source>
        <dbReference type="RuleBase" id="RU362042"/>
    </source>
</evidence>
<proteinExistence type="inferred from homology"/>
<reference evidence="8 9" key="1">
    <citation type="submission" date="2024-09" db="EMBL/GenBank/DDBJ databases">
        <authorList>
            <person name="Sun Q."/>
            <person name="Mori K."/>
        </authorList>
    </citation>
    <scope>NUCLEOTIDE SEQUENCE [LARGE SCALE GENOMIC DNA]</scope>
    <source>
        <strain evidence="8 9">TISTR 1856</strain>
    </source>
</reference>